<dbReference type="EMBL" id="LGTE01000001">
    <property type="protein sequence ID" value="KNZ70990.1"/>
    <property type="molecule type" value="Genomic_DNA"/>
</dbReference>
<proteinExistence type="predicted"/>
<gene>
    <name evidence="2" type="ORF">Tfer_0059</name>
</gene>
<dbReference type="AlphaFoldDB" id="A0A0L6W647"/>
<keyword evidence="1" id="KW-1133">Transmembrane helix</keyword>
<dbReference type="PATRIC" id="fig|281456.6.peg.60"/>
<sequence>MLIINKRNWAVFGCCLGLLFCLIIFLYLYNPIIKIELSGNQVPGQIVLSQSEQKMLIRELTRAQFIGRGVCQTPRLTLSVRKKKGMDRYLIDKDNLIYDSTGQIVQPGKKLQELLTALEQKLRDRSLYGEMIAWSEADKIFPRLARAQVQDFDSRLAFWVQRRAGRAHADVQPLTAEDTAIMKQIYGGKWSWKRRAILVKIKGRKLAASMNGMPHGAGAISGNNFPGHFCIHFYNSKTHSGRVNLEHQVMVWKAAGKFGEMTRRAVPRRIMEVFFTAVDQGEVNLAEQLMAIKDKKEKRDLNEILHRIEWLTVSGCKATQESPGQSVFLVKLEVGLEKEPGKLEREGYLLLCRSKGAAPWKIDGSSLLKLLKSQEKVQWPGGIKSQG</sequence>
<accession>A0A0L6W647</accession>
<evidence type="ECO:0000313" key="2">
    <source>
        <dbReference type="EMBL" id="KNZ70990.1"/>
    </source>
</evidence>
<comment type="caution">
    <text evidence="2">The sequence shown here is derived from an EMBL/GenBank/DDBJ whole genome shotgun (WGS) entry which is preliminary data.</text>
</comment>
<keyword evidence="3" id="KW-1185">Reference proteome</keyword>
<organism evidence="2 3">
    <name type="scientific">Thermincola ferriacetica</name>
    <dbReference type="NCBI Taxonomy" id="281456"/>
    <lineage>
        <taxon>Bacteria</taxon>
        <taxon>Bacillati</taxon>
        <taxon>Bacillota</taxon>
        <taxon>Clostridia</taxon>
        <taxon>Eubacteriales</taxon>
        <taxon>Thermincolaceae</taxon>
        <taxon>Thermincola</taxon>
    </lineage>
</organism>
<reference evidence="3" key="1">
    <citation type="submission" date="2015-07" db="EMBL/GenBank/DDBJ databases">
        <title>Complete Genome of Thermincola ferriacetica strain Z-0001T.</title>
        <authorList>
            <person name="Lusk B."/>
            <person name="Badalamenti J.P."/>
            <person name="Parameswaran P."/>
            <person name="Bond D.R."/>
            <person name="Torres C.I."/>
        </authorList>
    </citation>
    <scope>NUCLEOTIDE SEQUENCE [LARGE SCALE GENOMIC DNA]</scope>
    <source>
        <strain evidence="3">Z-0001</strain>
    </source>
</reference>
<name>A0A0L6W647_9FIRM</name>
<feature type="transmembrane region" description="Helical" evidence="1">
    <location>
        <begin position="9"/>
        <end position="29"/>
    </location>
</feature>
<protein>
    <submittedName>
        <fullName evidence="2">Uncharacterized protein</fullName>
    </submittedName>
</protein>
<dbReference type="Proteomes" id="UP000037175">
    <property type="component" value="Unassembled WGS sequence"/>
</dbReference>
<evidence type="ECO:0000256" key="1">
    <source>
        <dbReference type="SAM" id="Phobius"/>
    </source>
</evidence>
<keyword evidence="1" id="KW-0472">Membrane</keyword>
<evidence type="ECO:0000313" key="3">
    <source>
        <dbReference type="Proteomes" id="UP000037175"/>
    </source>
</evidence>
<keyword evidence="1" id="KW-0812">Transmembrane</keyword>